<organism evidence="2 3">
    <name type="scientific">Pedobacter soli</name>
    <dbReference type="NCBI Taxonomy" id="390242"/>
    <lineage>
        <taxon>Bacteria</taxon>
        <taxon>Pseudomonadati</taxon>
        <taxon>Bacteroidota</taxon>
        <taxon>Sphingobacteriia</taxon>
        <taxon>Sphingobacteriales</taxon>
        <taxon>Sphingobacteriaceae</taxon>
        <taxon>Pedobacter</taxon>
    </lineage>
</organism>
<dbReference type="STRING" id="390242.SAMN04488024_110127"/>
<accession>A0A1G6ZJG2</accession>
<dbReference type="InterPro" id="IPR036374">
    <property type="entry name" value="OxRdtase_Mopterin-bd_sf"/>
</dbReference>
<keyword evidence="1" id="KW-0732">Signal</keyword>
<gene>
    <name evidence="2" type="ORF">SAMN04488024_110127</name>
</gene>
<evidence type="ECO:0000313" key="3">
    <source>
        <dbReference type="Proteomes" id="UP000199455"/>
    </source>
</evidence>
<dbReference type="SUPFAM" id="SSF56524">
    <property type="entry name" value="Oxidoreductase molybdopterin-binding domain"/>
    <property type="match status" value="1"/>
</dbReference>
<evidence type="ECO:0000256" key="1">
    <source>
        <dbReference type="SAM" id="SignalP"/>
    </source>
</evidence>
<dbReference type="EMBL" id="FMZH01000010">
    <property type="protein sequence ID" value="SDE02457.1"/>
    <property type="molecule type" value="Genomic_DNA"/>
</dbReference>
<dbReference type="Proteomes" id="UP000199455">
    <property type="component" value="Unassembled WGS sequence"/>
</dbReference>
<name>A0A1G6ZJG2_9SPHI</name>
<dbReference type="Gene3D" id="3.90.420.10">
    <property type="entry name" value="Oxidoreductase, molybdopterin-binding domain"/>
    <property type="match status" value="1"/>
</dbReference>
<sequence>MKTTKIALLTSLLTIALFFSNSKVNAQAKTASASIKGEVKSELILTPTDVDKLPKTSISQKDRTDQEHTYSGVELGLVLKNAGVTLAEELKGENLTKYLLVEASDGYQVIFSLAEIDPAFTSRKIILANRKDDKLLAADEGPFRIIIEGEKRKPRNARQVISLTVKFAN</sequence>
<feature type="chain" id="PRO_5011746750" description="Oxidoreductase molybdopterin binding domain-containing protein" evidence="1">
    <location>
        <begin position="27"/>
        <end position="169"/>
    </location>
</feature>
<feature type="signal peptide" evidence="1">
    <location>
        <begin position="1"/>
        <end position="26"/>
    </location>
</feature>
<dbReference type="AlphaFoldDB" id="A0A1G6ZJG2"/>
<reference evidence="3" key="1">
    <citation type="submission" date="2016-10" db="EMBL/GenBank/DDBJ databases">
        <authorList>
            <person name="Varghese N."/>
            <person name="Submissions S."/>
        </authorList>
    </citation>
    <scope>NUCLEOTIDE SEQUENCE [LARGE SCALE GENOMIC DNA]</scope>
    <source>
        <strain evidence="3">DSM 18609</strain>
    </source>
</reference>
<proteinExistence type="predicted"/>
<dbReference type="RefSeq" id="WP_244154710.1">
    <property type="nucleotide sequence ID" value="NZ_FMZH01000010.1"/>
</dbReference>
<protein>
    <recommendedName>
        <fullName evidence="4">Oxidoreductase molybdopterin binding domain-containing protein</fullName>
    </recommendedName>
</protein>
<evidence type="ECO:0000313" key="2">
    <source>
        <dbReference type="EMBL" id="SDE02457.1"/>
    </source>
</evidence>
<evidence type="ECO:0008006" key="4">
    <source>
        <dbReference type="Google" id="ProtNLM"/>
    </source>
</evidence>
<keyword evidence="3" id="KW-1185">Reference proteome</keyword>